<evidence type="ECO:0000313" key="2">
    <source>
        <dbReference type="EMBL" id="MTH55577.1"/>
    </source>
</evidence>
<protein>
    <submittedName>
        <fullName evidence="2">tRNA (Adenosine(37)-N6)-threonylcarbamoyltransferase complex dimerization subunit type 1 TsaB</fullName>
    </submittedName>
</protein>
<dbReference type="PANTHER" id="PTHR11735:SF11">
    <property type="entry name" value="TRNA THREONYLCARBAMOYLADENOSINE BIOSYNTHESIS PROTEIN TSAB"/>
    <property type="match status" value="1"/>
</dbReference>
<dbReference type="CDD" id="cd24032">
    <property type="entry name" value="ASKHA_NBD_TsaB"/>
    <property type="match status" value="1"/>
</dbReference>
<feature type="domain" description="Gcp-like" evidence="1">
    <location>
        <begin position="32"/>
        <end position="225"/>
    </location>
</feature>
<dbReference type="SUPFAM" id="SSF53067">
    <property type="entry name" value="Actin-like ATPase domain"/>
    <property type="match status" value="2"/>
</dbReference>
<accession>A0A7X2S8F8</accession>
<dbReference type="GO" id="GO:0005829">
    <property type="term" value="C:cytosol"/>
    <property type="evidence" value="ECO:0007669"/>
    <property type="project" value="TreeGrafter"/>
</dbReference>
<dbReference type="EMBL" id="WMIB01000032">
    <property type="protein sequence ID" value="MTH55577.1"/>
    <property type="molecule type" value="Genomic_DNA"/>
</dbReference>
<keyword evidence="2" id="KW-0808">Transferase</keyword>
<dbReference type="Proteomes" id="UP000434639">
    <property type="component" value="Unassembled WGS sequence"/>
</dbReference>
<reference evidence="2 3" key="1">
    <citation type="journal article" date="2017" name="Int. J. Syst. Evol. Microbiol.">
        <title>Bacillus mangrovi sp. nov., isolated from a sediment sample from a mangrove forest.</title>
        <authorList>
            <person name="Gupta V."/>
            <person name="Singh P.K."/>
            <person name="Korpole S."/>
            <person name="Tanuku N.R.S."/>
            <person name="Pinnaka A.K."/>
        </authorList>
    </citation>
    <scope>NUCLEOTIDE SEQUENCE [LARGE SCALE GENOMIC DNA]</scope>
    <source>
        <strain evidence="2 3">KCTC 33872</strain>
    </source>
</reference>
<dbReference type="GO" id="GO:0002949">
    <property type="term" value="P:tRNA threonylcarbamoyladenosine modification"/>
    <property type="evidence" value="ECO:0007669"/>
    <property type="project" value="InterPro"/>
</dbReference>
<dbReference type="Pfam" id="PF00814">
    <property type="entry name" value="TsaD"/>
    <property type="match status" value="1"/>
</dbReference>
<dbReference type="InterPro" id="IPR022496">
    <property type="entry name" value="T6A_TsaB"/>
</dbReference>
<organism evidence="2 3">
    <name type="scientific">Metabacillus mangrovi</name>
    <dbReference type="NCBI Taxonomy" id="1491830"/>
    <lineage>
        <taxon>Bacteria</taxon>
        <taxon>Bacillati</taxon>
        <taxon>Bacillota</taxon>
        <taxon>Bacilli</taxon>
        <taxon>Bacillales</taxon>
        <taxon>Bacillaceae</taxon>
        <taxon>Metabacillus</taxon>
    </lineage>
</organism>
<dbReference type="GO" id="GO:0016740">
    <property type="term" value="F:transferase activity"/>
    <property type="evidence" value="ECO:0007669"/>
    <property type="project" value="UniProtKB-KW"/>
</dbReference>
<keyword evidence="3" id="KW-1185">Reference proteome</keyword>
<dbReference type="NCBIfam" id="TIGR03725">
    <property type="entry name" value="T6A_YeaZ"/>
    <property type="match status" value="1"/>
</dbReference>
<gene>
    <name evidence="2" type="primary">tsaB</name>
    <name evidence="2" type="ORF">GKZ89_19470</name>
</gene>
<comment type="caution">
    <text evidence="2">The sequence shown here is derived from an EMBL/GenBank/DDBJ whole genome shotgun (WGS) entry which is preliminary data.</text>
</comment>
<evidence type="ECO:0000259" key="1">
    <source>
        <dbReference type="Pfam" id="PF00814"/>
    </source>
</evidence>
<dbReference type="OrthoDB" id="9784166at2"/>
<dbReference type="Gene3D" id="3.30.420.40">
    <property type="match status" value="2"/>
</dbReference>
<sequence>MNNVLAIDTSNDTLGIALLTNGTVTGEIITNLKKNHSIRAMPAIEQLLKECSVTPGELDGIVAAAGPGSYTGVRIGMTIAKTLAWSLSIPIITVSSLEALAANGRLFEGAICPLFDARRGRVYTGLFLAENGLMERLEEDQNIALADWLEKVKARNQKVLFLGQDVHLHWEEIERTLGSLAVRASSVQNSPRPSELAGIGLHKAAAPVHTAVPNYTRLAEAESKWLEEQK</sequence>
<dbReference type="InterPro" id="IPR000905">
    <property type="entry name" value="Gcp-like_dom"/>
</dbReference>
<name>A0A7X2S8F8_9BACI</name>
<dbReference type="InterPro" id="IPR043129">
    <property type="entry name" value="ATPase_NBD"/>
</dbReference>
<dbReference type="PANTHER" id="PTHR11735">
    <property type="entry name" value="TRNA N6-ADENOSINE THREONYLCARBAMOYLTRANSFERASE"/>
    <property type="match status" value="1"/>
</dbReference>
<evidence type="ECO:0000313" key="3">
    <source>
        <dbReference type="Proteomes" id="UP000434639"/>
    </source>
</evidence>
<dbReference type="RefSeq" id="WP_155114071.1">
    <property type="nucleotide sequence ID" value="NZ_WMIB01000032.1"/>
</dbReference>
<dbReference type="AlphaFoldDB" id="A0A7X2S8F8"/>
<proteinExistence type="predicted"/>